<evidence type="ECO:0000256" key="1">
    <source>
        <dbReference type="SAM" id="SignalP"/>
    </source>
</evidence>
<sequence>MKLIFLALAFTSLTAVDAVRIKQERRDNGPPLPTEERPSLFKIGNELAKIRSQKNLAEQEVPELLNPQEMLEKEIAEKRGSPAPKMLAQKQGKGYEPVNPGNYIDYNDPYYQSFDSNADYHFNKDEASNDGYDHGYMTGVNDGMRIYAANYDYESYFNLNEEVAVVDTNTNWQKQPTEYYYYYDKEGKLYQYGEADFDWNKYYAATYYYTDKYGKTYHYNDYGFTWYGYYCYAQNYTDYCPYA</sequence>
<gene>
    <name evidence="2" type="ORF">FGO68_gene2882</name>
</gene>
<accession>A0A8J8NDH2</accession>
<protein>
    <submittedName>
        <fullName evidence="2">Uncharacterized protein</fullName>
    </submittedName>
</protein>
<dbReference type="EMBL" id="RRYP01021731">
    <property type="protein sequence ID" value="TNV72585.1"/>
    <property type="molecule type" value="Genomic_DNA"/>
</dbReference>
<keyword evidence="3" id="KW-1185">Reference proteome</keyword>
<reference evidence="2" key="1">
    <citation type="submission" date="2019-06" db="EMBL/GenBank/DDBJ databases">
        <authorList>
            <person name="Zheng W."/>
        </authorList>
    </citation>
    <scope>NUCLEOTIDE SEQUENCE</scope>
    <source>
        <strain evidence="2">QDHG01</strain>
    </source>
</reference>
<dbReference type="AlphaFoldDB" id="A0A8J8NDH2"/>
<proteinExistence type="predicted"/>
<name>A0A8J8NDH2_HALGN</name>
<evidence type="ECO:0000313" key="3">
    <source>
        <dbReference type="Proteomes" id="UP000785679"/>
    </source>
</evidence>
<feature type="chain" id="PRO_5035239781" evidence="1">
    <location>
        <begin position="19"/>
        <end position="243"/>
    </location>
</feature>
<organism evidence="2 3">
    <name type="scientific">Halteria grandinella</name>
    <dbReference type="NCBI Taxonomy" id="5974"/>
    <lineage>
        <taxon>Eukaryota</taxon>
        <taxon>Sar</taxon>
        <taxon>Alveolata</taxon>
        <taxon>Ciliophora</taxon>
        <taxon>Intramacronucleata</taxon>
        <taxon>Spirotrichea</taxon>
        <taxon>Stichotrichia</taxon>
        <taxon>Sporadotrichida</taxon>
        <taxon>Halteriidae</taxon>
        <taxon>Halteria</taxon>
    </lineage>
</organism>
<evidence type="ECO:0000313" key="2">
    <source>
        <dbReference type="EMBL" id="TNV72585.1"/>
    </source>
</evidence>
<comment type="caution">
    <text evidence="2">The sequence shown here is derived from an EMBL/GenBank/DDBJ whole genome shotgun (WGS) entry which is preliminary data.</text>
</comment>
<keyword evidence="1" id="KW-0732">Signal</keyword>
<feature type="signal peptide" evidence="1">
    <location>
        <begin position="1"/>
        <end position="18"/>
    </location>
</feature>
<dbReference type="Proteomes" id="UP000785679">
    <property type="component" value="Unassembled WGS sequence"/>
</dbReference>